<dbReference type="AlphaFoldDB" id="A0A2P5FHS2"/>
<dbReference type="Proteomes" id="UP000237000">
    <property type="component" value="Unassembled WGS sequence"/>
</dbReference>
<proteinExistence type="predicted"/>
<dbReference type="InParanoid" id="A0A2P5FHS2"/>
<keyword evidence="2" id="KW-1185">Reference proteome</keyword>
<protein>
    <submittedName>
        <fullName evidence="1">Uncharacterized protein</fullName>
    </submittedName>
</protein>
<dbReference type="OrthoDB" id="10332671at2759"/>
<name>A0A2P5FHS2_TREOI</name>
<gene>
    <name evidence="1" type="ORF">TorRG33x02_068220</name>
</gene>
<evidence type="ECO:0000313" key="1">
    <source>
        <dbReference type="EMBL" id="PON97355.1"/>
    </source>
</evidence>
<accession>A0A2P5FHS2</accession>
<comment type="caution">
    <text evidence="1">The sequence shown here is derived from an EMBL/GenBank/DDBJ whole genome shotgun (WGS) entry which is preliminary data.</text>
</comment>
<sequence>MRRKRGTGVKIALWRGNMVIRREGAFADGELYTDLPLGTARGAGEDEGADSGRVGRVGQVLERDAEGTDQGLGGLGGLGVEDLEGEERVVEGCGEREGEALVPDGPGRTGIVGLGGEAAVRVDPEDGVGLEVAAVLPVDVLEVLGGDDREVQIEGLRRRRARRRHR</sequence>
<reference evidence="2" key="1">
    <citation type="submission" date="2016-06" db="EMBL/GenBank/DDBJ databases">
        <title>Parallel loss of symbiosis genes in relatives of nitrogen-fixing non-legume Parasponia.</title>
        <authorList>
            <person name="Van Velzen R."/>
            <person name="Holmer R."/>
            <person name="Bu F."/>
            <person name="Rutten L."/>
            <person name="Van Zeijl A."/>
            <person name="Liu W."/>
            <person name="Santuari L."/>
            <person name="Cao Q."/>
            <person name="Sharma T."/>
            <person name="Shen D."/>
            <person name="Roswanjaya Y."/>
            <person name="Wardhani T."/>
            <person name="Kalhor M.S."/>
            <person name="Jansen J."/>
            <person name="Van den Hoogen J."/>
            <person name="Gungor B."/>
            <person name="Hartog M."/>
            <person name="Hontelez J."/>
            <person name="Verver J."/>
            <person name="Yang W.-C."/>
            <person name="Schijlen E."/>
            <person name="Repin R."/>
            <person name="Schilthuizen M."/>
            <person name="Schranz E."/>
            <person name="Heidstra R."/>
            <person name="Miyata K."/>
            <person name="Fedorova E."/>
            <person name="Kohlen W."/>
            <person name="Bisseling T."/>
            <person name="Smit S."/>
            <person name="Geurts R."/>
        </authorList>
    </citation>
    <scope>NUCLEOTIDE SEQUENCE [LARGE SCALE GENOMIC DNA]</scope>
    <source>
        <strain evidence="2">cv. RG33-2</strain>
    </source>
</reference>
<dbReference type="EMBL" id="JXTC01000032">
    <property type="protein sequence ID" value="PON97355.1"/>
    <property type="molecule type" value="Genomic_DNA"/>
</dbReference>
<evidence type="ECO:0000313" key="2">
    <source>
        <dbReference type="Proteomes" id="UP000237000"/>
    </source>
</evidence>
<organism evidence="1 2">
    <name type="scientific">Trema orientale</name>
    <name type="common">Charcoal tree</name>
    <name type="synonym">Celtis orientalis</name>
    <dbReference type="NCBI Taxonomy" id="63057"/>
    <lineage>
        <taxon>Eukaryota</taxon>
        <taxon>Viridiplantae</taxon>
        <taxon>Streptophyta</taxon>
        <taxon>Embryophyta</taxon>
        <taxon>Tracheophyta</taxon>
        <taxon>Spermatophyta</taxon>
        <taxon>Magnoliopsida</taxon>
        <taxon>eudicotyledons</taxon>
        <taxon>Gunneridae</taxon>
        <taxon>Pentapetalae</taxon>
        <taxon>rosids</taxon>
        <taxon>fabids</taxon>
        <taxon>Rosales</taxon>
        <taxon>Cannabaceae</taxon>
        <taxon>Trema</taxon>
    </lineage>
</organism>